<evidence type="ECO:0000259" key="3">
    <source>
        <dbReference type="Pfam" id="PF24809"/>
    </source>
</evidence>
<dbReference type="InterPro" id="IPR054471">
    <property type="entry name" value="GPIID_WHD"/>
</dbReference>
<reference evidence="5" key="1">
    <citation type="journal article" date="2020" name="Stud. Mycol.">
        <title>101 Dothideomycetes genomes: a test case for predicting lifestyles and emergence of pathogens.</title>
        <authorList>
            <person name="Haridas S."/>
            <person name="Albert R."/>
            <person name="Binder M."/>
            <person name="Bloem J."/>
            <person name="Labutti K."/>
            <person name="Salamov A."/>
            <person name="Andreopoulos B."/>
            <person name="Baker S."/>
            <person name="Barry K."/>
            <person name="Bills G."/>
            <person name="Bluhm B."/>
            <person name="Cannon C."/>
            <person name="Castanera R."/>
            <person name="Culley D."/>
            <person name="Daum C."/>
            <person name="Ezra D."/>
            <person name="Gonzalez J."/>
            <person name="Henrissat B."/>
            <person name="Kuo A."/>
            <person name="Liang C."/>
            <person name="Lipzen A."/>
            <person name="Lutzoni F."/>
            <person name="Magnuson J."/>
            <person name="Mondo S."/>
            <person name="Nolan M."/>
            <person name="Ohm R."/>
            <person name="Pangilinan J."/>
            <person name="Park H.-J."/>
            <person name="Ramirez L."/>
            <person name="Alfaro M."/>
            <person name="Sun H."/>
            <person name="Tritt A."/>
            <person name="Yoshinaga Y."/>
            <person name="Zwiers L.-H."/>
            <person name="Turgeon B."/>
            <person name="Goodwin S."/>
            <person name="Spatafora J."/>
            <person name="Crous P."/>
            <person name="Grigoriev I."/>
        </authorList>
    </citation>
    <scope>NUCLEOTIDE SEQUENCE</scope>
    <source>
        <strain evidence="5">CBS 113818</strain>
    </source>
</reference>
<proteinExistence type="predicted"/>
<evidence type="ECO:0000313" key="6">
    <source>
        <dbReference type="Proteomes" id="UP000799424"/>
    </source>
</evidence>
<dbReference type="InterPro" id="IPR056125">
    <property type="entry name" value="DUF7708"/>
</dbReference>
<evidence type="ECO:0000259" key="2">
    <source>
        <dbReference type="Pfam" id="PF22939"/>
    </source>
</evidence>
<dbReference type="Pfam" id="PF22939">
    <property type="entry name" value="WHD_GPIID"/>
    <property type="match status" value="1"/>
</dbReference>
<feature type="domain" description="Nephrocystin 3-like N-terminal" evidence="4">
    <location>
        <begin position="358"/>
        <end position="475"/>
    </location>
</feature>
<keyword evidence="6" id="KW-1185">Reference proteome</keyword>
<sequence length="887" mass="100669">MADEQFAVYVLWTKDGYTNTEEVSAFDREGIPLNRNDITLRLYTHASLLFEDSTYTSRAHSGLSTALGAFQQILTADQAAQLRSFSSPAPTPDDVVRLTEQITEANASRKSRLFAKRLQGLLSSIQQYSNIIDTCVGPNQIAALVWGSIKLVLLASSNFAEYFDKLSTLVAQLSNYCPRLSEYEKLFPASVRLQQALADFYAIVVQFCSKALGVVQEKGIKRYSKSIWKKFKVEFKDIEEGISEAKDEVTEELQLASEQEAASFRSLLTAEADDSRAFRVTQIAEIKETQAYRSQQALALQRSEARMIQKILANEASAGHRHCVVQEPAVGSCRNQSFRNGLMRQVQSTSGVTEFVRASIVDHLRTTSSTQNETAVIYYFFDSLSRKSLETSTFLRCILRQTLTLGNLSPDVQRRLESLFESSMDQLEPSISELQQLFFHTCGKFKRTLLLLDGIDEVNEVEQRNIKFFLKMVQNIDCARILAFTHAATDMLKVFTHCSQLHITAENVEKDIAKFIKSQISKYSQGELSVCSSSVLDIIERKLADDAEGMFLWVDLQFKAILDVCEEEGTPDRIPDLLEALPRTITDLYSLLLQRVAKRTGDQAERAMRAFQWVIYSQRPLTIRELEEAVSITAYQRSWQSPSFRLDAPRLAKLCGNLIELDEANGTVSLAHHTVGAFLESYDYKDATRFAIEEARTVQYLADTCLTYLSFTDFHQAVTRTSDTTYLHSMNRPVDIVGTISPSLVRPITALNGLMSRRRKRSNQTVDLINVLRTELNAYQAKRVDPIFQMVDYCKRYWYSHYRSLDSQDAARFAALENFVCGTHLPREWLPWSSIEDKASMPLWNMFVWTVRNGHRIMFLTGNTFGGKKGKGSLLLHVQRSISSSWR</sequence>
<organism evidence="5 6">
    <name type="scientific">Ophiobolus disseminans</name>
    <dbReference type="NCBI Taxonomy" id="1469910"/>
    <lineage>
        <taxon>Eukaryota</taxon>
        <taxon>Fungi</taxon>
        <taxon>Dikarya</taxon>
        <taxon>Ascomycota</taxon>
        <taxon>Pezizomycotina</taxon>
        <taxon>Dothideomycetes</taxon>
        <taxon>Pleosporomycetidae</taxon>
        <taxon>Pleosporales</taxon>
        <taxon>Pleosporineae</taxon>
        <taxon>Phaeosphaeriaceae</taxon>
        <taxon>Ophiobolus</taxon>
    </lineage>
</organism>
<protein>
    <recommendedName>
        <fullName evidence="7">NACHT domain-containing protein</fullName>
    </recommendedName>
</protein>
<evidence type="ECO:0008006" key="7">
    <source>
        <dbReference type="Google" id="ProtNLM"/>
    </source>
</evidence>
<evidence type="ECO:0000259" key="4">
    <source>
        <dbReference type="Pfam" id="PF24883"/>
    </source>
</evidence>
<dbReference type="Proteomes" id="UP000799424">
    <property type="component" value="Unassembled WGS sequence"/>
</dbReference>
<feature type="domain" description="DUF7708" evidence="3">
    <location>
        <begin position="117"/>
        <end position="260"/>
    </location>
</feature>
<dbReference type="PANTHER" id="PTHR10039">
    <property type="entry name" value="AMELOGENIN"/>
    <property type="match status" value="1"/>
</dbReference>
<dbReference type="PANTHER" id="PTHR10039:SF14">
    <property type="entry name" value="NACHT DOMAIN-CONTAINING PROTEIN"/>
    <property type="match status" value="1"/>
</dbReference>
<dbReference type="EMBL" id="MU006239">
    <property type="protein sequence ID" value="KAF2820802.1"/>
    <property type="molecule type" value="Genomic_DNA"/>
</dbReference>
<dbReference type="InterPro" id="IPR056884">
    <property type="entry name" value="NPHP3-like_N"/>
</dbReference>
<name>A0A6A6ZI47_9PLEO</name>
<dbReference type="Pfam" id="PF24809">
    <property type="entry name" value="DUF7708"/>
    <property type="match status" value="1"/>
</dbReference>
<accession>A0A6A6ZI47</accession>
<gene>
    <name evidence="5" type="ORF">CC86DRAFT_386849</name>
</gene>
<evidence type="ECO:0000313" key="5">
    <source>
        <dbReference type="EMBL" id="KAF2820802.1"/>
    </source>
</evidence>
<evidence type="ECO:0000256" key="1">
    <source>
        <dbReference type="ARBA" id="ARBA00022737"/>
    </source>
</evidence>
<dbReference type="AlphaFoldDB" id="A0A6A6ZI47"/>
<dbReference type="OrthoDB" id="7464126at2759"/>
<keyword evidence="1" id="KW-0677">Repeat</keyword>
<feature type="domain" description="GPI inositol-deacylase winged helix" evidence="2">
    <location>
        <begin position="606"/>
        <end position="692"/>
    </location>
</feature>
<dbReference type="Pfam" id="PF24883">
    <property type="entry name" value="NPHP3_N"/>
    <property type="match status" value="1"/>
</dbReference>